<dbReference type="RefSeq" id="WP_039097935.1">
    <property type="nucleotide sequence ID" value="NZ_JTDN01000004.1"/>
</dbReference>
<organism evidence="6 7">
    <name type="scientific">Croceibacterium mercuriale</name>
    <dbReference type="NCBI Taxonomy" id="1572751"/>
    <lineage>
        <taxon>Bacteria</taxon>
        <taxon>Pseudomonadati</taxon>
        <taxon>Pseudomonadota</taxon>
        <taxon>Alphaproteobacteria</taxon>
        <taxon>Sphingomonadales</taxon>
        <taxon>Erythrobacteraceae</taxon>
        <taxon>Croceibacterium</taxon>
    </lineage>
</organism>
<comment type="similarity">
    <text evidence="1">Belongs to the HipA Ser/Thr kinase family.</text>
</comment>
<dbReference type="InterPro" id="IPR052028">
    <property type="entry name" value="HipA_Ser/Thr_kinase"/>
</dbReference>
<dbReference type="STRING" id="1572751.PK98_15275"/>
<dbReference type="Pfam" id="PF07804">
    <property type="entry name" value="HipA_C"/>
    <property type="match status" value="1"/>
</dbReference>
<keyword evidence="3 6" id="KW-0418">Kinase</keyword>
<evidence type="ECO:0000256" key="3">
    <source>
        <dbReference type="ARBA" id="ARBA00022777"/>
    </source>
</evidence>
<evidence type="ECO:0000259" key="4">
    <source>
        <dbReference type="Pfam" id="PF07804"/>
    </source>
</evidence>
<dbReference type="EMBL" id="JTDN01000004">
    <property type="protein sequence ID" value="KHL24137.1"/>
    <property type="molecule type" value="Genomic_DNA"/>
</dbReference>
<dbReference type="InterPro" id="IPR017508">
    <property type="entry name" value="HipA_N1"/>
</dbReference>
<evidence type="ECO:0000256" key="2">
    <source>
        <dbReference type="ARBA" id="ARBA00022679"/>
    </source>
</evidence>
<evidence type="ECO:0000256" key="1">
    <source>
        <dbReference type="ARBA" id="ARBA00010164"/>
    </source>
</evidence>
<evidence type="ECO:0000313" key="6">
    <source>
        <dbReference type="EMBL" id="KHL24137.1"/>
    </source>
</evidence>
<protein>
    <submittedName>
        <fullName evidence="6">Phosphatidylinositol kinase</fullName>
    </submittedName>
</protein>
<dbReference type="GO" id="GO:0005829">
    <property type="term" value="C:cytosol"/>
    <property type="evidence" value="ECO:0007669"/>
    <property type="project" value="TreeGrafter"/>
</dbReference>
<dbReference type="PANTHER" id="PTHR37419">
    <property type="entry name" value="SERINE/THREONINE-PROTEIN KINASE TOXIN HIPA"/>
    <property type="match status" value="1"/>
</dbReference>
<accession>A0A0B2BWE0</accession>
<dbReference type="AlphaFoldDB" id="A0A0B2BWE0"/>
<dbReference type="Proteomes" id="UP000030988">
    <property type="component" value="Unassembled WGS sequence"/>
</dbReference>
<feature type="domain" description="HipA-like C-terminal" evidence="4">
    <location>
        <begin position="165"/>
        <end position="383"/>
    </location>
</feature>
<proteinExistence type="inferred from homology"/>
<reference evidence="6 7" key="1">
    <citation type="submission" date="2014-11" db="EMBL/GenBank/DDBJ databases">
        <title>Draft genome sequence of Kirrobacter mercurialis.</title>
        <authorList>
            <person name="Coil D.A."/>
            <person name="Eisen J.A."/>
        </authorList>
    </citation>
    <scope>NUCLEOTIDE SEQUENCE [LARGE SCALE GENOMIC DNA]</scope>
    <source>
        <strain evidence="6 7">Coronado</strain>
    </source>
</reference>
<evidence type="ECO:0000259" key="5">
    <source>
        <dbReference type="Pfam" id="PF13657"/>
    </source>
</evidence>
<comment type="caution">
    <text evidence="6">The sequence shown here is derived from an EMBL/GenBank/DDBJ whole genome shotgun (WGS) entry which is preliminary data.</text>
</comment>
<dbReference type="Pfam" id="PF13657">
    <property type="entry name" value="Couple_hipA"/>
    <property type="match status" value="1"/>
</dbReference>
<sequence>MRLTPGTPLQIGMVRDERAPAEAIGRLAMAGGLAQLEWSDTVIAQGWQVDPLLYPPLPGLHGARGQAFGGLHGFLSDSLPDAWGHLLLRRRLARQGVVLATLSPADRLALVGRDGRGALVFEPAVPAEELAGGIDLDALAAEAQAVLAGEETDALDLLARLGGASGGARPKVHVGLGTDGAVLPGGDGWIVKFRAPVDNPDSGSVEEAYARMARLAGIAMAETRLLPSADGPGHFATRRFDRPGAGSEGGVRVHMVSLAGALEASSDMPSLDYDGFLRATLAITRHAGDVAEAFRRMVFNVLAHNRDDHTRQHAFLQDEAGGWRLAPAYDLTCSAGPGGEHYLAVEGEGRAIRHAQVVALGRRHGLAERSIASVIDEVRGALAEWPRLSGELGVRESAGEVEARLARVAVAFG</sequence>
<name>A0A0B2BWE0_9SPHN</name>
<feature type="domain" description="HipA N-terminal subdomain 1" evidence="5">
    <location>
        <begin position="34"/>
        <end position="121"/>
    </location>
</feature>
<dbReference type="InterPro" id="IPR012893">
    <property type="entry name" value="HipA-like_C"/>
</dbReference>
<gene>
    <name evidence="6" type="ORF">PK98_15275</name>
</gene>
<keyword evidence="7" id="KW-1185">Reference proteome</keyword>
<dbReference type="PANTHER" id="PTHR37419:SF8">
    <property type="entry name" value="TOXIN YJJJ"/>
    <property type="match status" value="1"/>
</dbReference>
<evidence type="ECO:0000313" key="7">
    <source>
        <dbReference type="Proteomes" id="UP000030988"/>
    </source>
</evidence>
<dbReference type="OrthoDB" id="9805913at2"/>
<keyword evidence="2" id="KW-0808">Transferase</keyword>
<dbReference type="GO" id="GO:0004674">
    <property type="term" value="F:protein serine/threonine kinase activity"/>
    <property type="evidence" value="ECO:0007669"/>
    <property type="project" value="TreeGrafter"/>
</dbReference>